<evidence type="ECO:0000259" key="9">
    <source>
        <dbReference type="Pfam" id="PF11984"/>
    </source>
</evidence>
<dbReference type="InterPro" id="IPR014263">
    <property type="entry name" value="Methanolan_biosynth_EpsI"/>
</dbReference>
<proteinExistence type="predicted"/>
<evidence type="ECO:0000256" key="5">
    <source>
        <dbReference type="ARBA" id="ARBA00022801"/>
    </source>
</evidence>
<dbReference type="NCBIfam" id="TIGR03109">
    <property type="entry name" value="exosort_XrtA"/>
    <property type="match status" value="1"/>
</dbReference>
<name>A0A1I7GTE7_9PROT</name>
<keyword evidence="7 8" id="KW-0472">Membrane</keyword>
<dbReference type="RefSeq" id="WP_074927742.1">
    <property type="nucleotide sequence ID" value="NZ_FPBL01000003.1"/>
</dbReference>
<accession>A0A1I7GTE7</accession>
<dbReference type="EMBL" id="FPBL01000003">
    <property type="protein sequence ID" value="SFU51733.1"/>
    <property type="molecule type" value="Genomic_DNA"/>
</dbReference>
<dbReference type="Pfam" id="PF11984">
    <property type="entry name" value="DUF3485"/>
    <property type="match status" value="1"/>
</dbReference>
<evidence type="ECO:0000256" key="4">
    <source>
        <dbReference type="ARBA" id="ARBA00022692"/>
    </source>
</evidence>
<dbReference type="NCBIfam" id="TIGR04178">
    <property type="entry name" value="exo_archaeo"/>
    <property type="match status" value="1"/>
</dbReference>
<dbReference type="Proteomes" id="UP000183926">
    <property type="component" value="Unassembled WGS sequence"/>
</dbReference>
<feature type="transmembrane region" description="Helical" evidence="8">
    <location>
        <begin position="55"/>
        <end position="71"/>
    </location>
</feature>
<dbReference type="InterPro" id="IPR026392">
    <property type="entry name" value="Exo/Archaeosortase_dom"/>
</dbReference>
<feature type="transmembrane region" description="Helical" evidence="8">
    <location>
        <begin position="122"/>
        <end position="144"/>
    </location>
</feature>
<evidence type="ECO:0000256" key="1">
    <source>
        <dbReference type="ARBA" id="ARBA00004651"/>
    </source>
</evidence>
<dbReference type="InterPro" id="IPR019127">
    <property type="entry name" value="Exosortase"/>
</dbReference>
<dbReference type="NCBIfam" id="TIGR02914">
    <property type="entry name" value="EpsI_fam"/>
    <property type="match status" value="1"/>
</dbReference>
<dbReference type="GO" id="GO:0006508">
    <property type="term" value="P:proteolysis"/>
    <property type="evidence" value="ECO:0007669"/>
    <property type="project" value="UniProtKB-KW"/>
</dbReference>
<evidence type="ECO:0000256" key="2">
    <source>
        <dbReference type="ARBA" id="ARBA00022475"/>
    </source>
</evidence>
<feature type="transmembrane region" description="Helical" evidence="8">
    <location>
        <begin position="223"/>
        <end position="243"/>
    </location>
</feature>
<dbReference type="GO" id="GO:0005886">
    <property type="term" value="C:plasma membrane"/>
    <property type="evidence" value="ECO:0007669"/>
    <property type="project" value="UniProtKB-SubCell"/>
</dbReference>
<dbReference type="NCBIfam" id="TIGR02602">
    <property type="entry name" value="8TM_EpsH"/>
    <property type="match status" value="1"/>
</dbReference>
<keyword evidence="5" id="KW-0378">Hydrolase</keyword>
<keyword evidence="2" id="KW-1003">Cell membrane</keyword>
<keyword evidence="4 8" id="KW-0812">Transmembrane</keyword>
<dbReference type="InterPro" id="IPR017540">
    <property type="entry name" value="Exosortase-1"/>
</dbReference>
<dbReference type="AlphaFoldDB" id="A0A1I7GTE7"/>
<evidence type="ECO:0000256" key="7">
    <source>
        <dbReference type="ARBA" id="ARBA00023136"/>
    </source>
</evidence>
<protein>
    <submittedName>
        <fullName evidence="10">Exosortase A</fullName>
    </submittedName>
</protein>
<feature type="transmembrane region" description="Helical" evidence="8">
    <location>
        <begin position="263"/>
        <end position="283"/>
    </location>
</feature>
<dbReference type="OrthoDB" id="9797363at2"/>
<evidence type="ECO:0000256" key="6">
    <source>
        <dbReference type="ARBA" id="ARBA00022989"/>
    </source>
</evidence>
<reference evidence="10 11" key="1">
    <citation type="submission" date="2016-10" db="EMBL/GenBank/DDBJ databases">
        <authorList>
            <person name="de Groot N.N."/>
        </authorList>
    </citation>
    <scope>NUCLEOTIDE SEQUENCE [LARGE SCALE GENOMIC DNA]</scope>
    <source>
        <strain evidence="10 11">Nm24</strain>
    </source>
</reference>
<feature type="domain" description="Methanolan biosynthesis EpsI" evidence="9">
    <location>
        <begin position="318"/>
        <end position="511"/>
    </location>
</feature>
<dbReference type="Pfam" id="PF09721">
    <property type="entry name" value="Exosortase_EpsH"/>
    <property type="match status" value="1"/>
</dbReference>
<evidence type="ECO:0000313" key="11">
    <source>
        <dbReference type="Proteomes" id="UP000183926"/>
    </source>
</evidence>
<organism evidence="10 11">
    <name type="scientific">Nitrosomonas eutropha</name>
    <dbReference type="NCBI Taxonomy" id="916"/>
    <lineage>
        <taxon>Bacteria</taxon>
        <taxon>Pseudomonadati</taxon>
        <taxon>Pseudomonadota</taxon>
        <taxon>Betaproteobacteria</taxon>
        <taxon>Nitrosomonadales</taxon>
        <taxon>Nitrosomonadaceae</taxon>
        <taxon>Nitrosomonas</taxon>
    </lineage>
</organism>
<sequence>MGTTQVQLRNTALSSNTINGRREAILITLLVIALVLGIYHETIESIVTIWNRSETYAHGFLIAPFSIYMIWKRRVVLATVKFHPDYMPLLVLVGLGLGWLLASAASVQVIEQYALVAMMPAIVWAMLGFQAFNTIIFPLVYLLFAVPFGEALIPPLIDFTADFTVSALQASGIPVYREGSFFSIPSGNWSVVEACSGVRYLIASVTLGTLYAYLTYHSLSRRLIFIAFSIVVPIIANGLRAYLIVMTGHLSDMRLAVGVDHLIYGWIFFGLVMLLLFWIGSFWREDHLDEVVSVENSSSADQRPPSTPVKSTLGMAGLVVAMAAIWPMYMNYLNNGSGLQQAPEISIADPSGKWETDSIQPSNWVPRYTGSPKQFIGYFHHKNQRVSLYVTYYRNQQQEGKLISSSNTLVTDLSNGWRNVGENERKLSLGTTELSVNQDLLHAATSRLLVWRWYWLIDQETANPYLGKAIQAMNQILGKGDDGAEIIVAAAYEHDPEEAASVLREFVVDMQLIITERLLAVYGRHD</sequence>
<evidence type="ECO:0000256" key="3">
    <source>
        <dbReference type="ARBA" id="ARBA00022670"/>
    </source>
</evidence>
<evidence type="ECO:0000256" key="8">
    <source>
        <dbReference type="SAM" id="Phobius"/>
    </source>
</evidence>
<feature type="transmembrane region" description="Helical" evidence="8">
    <location>
        <begin position="312"/>
        <end position="330"/>
    </location>
</feature>
<dbReference type="GO" id="GO:0008233">
    <property type="term" value="F:peptidase activity"/>
    <property type="evidence" value="ECO:0007669"/>
    <property type="project" value="UniProtKB-KW"/>
</dbReference>
<evidence type="ECO:0000313" key="10">
    <source>
        <dbReference type="EMBL" id="SFU51733.1"/>
    </source>
</evidence>
<feature type="transmembrane region" description="Helical" evidence="8">
    <location>
        <begin position="198"/>
        <end position="216"/>
    </location>
</feature>
<comment type="subcellular location">
    <subcellularLocation>
        <location evidence="1">Cell membrane</location>
        <topology evidence="1">Multi-pass membrane protein</topology>
    </subcellularLocation>
</comment>
<gene>
    <name evidence="10" type="ORF">SAMN05216339_103164</name>
</gene>
<feature type="transmembrane region" description="Helical" evidence="8">
    <location>
        <begin position="86"/>
        <end position="110"/>
    </location>
</feature>
<keyword evidence="3" id="KW-0645">Protease</keyword>
<feature type="transmembrane region" description="Helical" evidence="8">
    <location>
        <begin position="24"/>
        <end position="43"/>
    </location>
</feature>
<keyword evidence="6 8" id="KW-1133">Transmembrane helix</keyword>
<dbReference type="InterPro" id="IPR013426">
    <property type="entry name" value="EpsH-like"/>
</dbReference>